<evidence type="ECO:0008006" key="3">
    <source>
        <dbReference type="Google" id="ProtNLM"/>
    </source>
</evidence>
<accession>A0ABX0G4S2</accession>
<reference evidence="1 2" key="1">
    <citation type="journal article" date="2022" name="Microorganisms">
        <title>Genome Sequence and Characterization of a Xanthorhodopsin-Containing, Aerobic Anoxygenic Phototrophic Rhodobacter Species, Isolated from Mesophilic Conditions at Yellowstone National Park.</title>
        <authorList>
            <person name="Kyndt J.A."/>
            <person name="Robertson S."/>
            <person name="Shoffstall I.B."/>
            <person name="Ramaley R.F."/>
            <person name="Meyer T.E."/>
        </authorList>
    </citation>
    <scope>NUCLEOTIDE SEQUENCE [LARGE SCALE GENOMIC DNA]</scope>
    <source>
        <strain evidence="1 2">M37P</strain>
    </source>
</reference>
<dbReference type="RefSeq" id="WP_166402261.1">
    <property type="nucleotide sequence ID" value="NZ_JAANHS010000003.1"/>
</dbReference>
<dbReference type="EMBL" id="JAANHS010000003">
    <property type="protein sequence ID" value="NHB76217.1"/>
    <property type="molecule type" value="Genomic_DNA"/>
</dbReference>
<comment type="caution">
    <text evidence="1">The sequence shown here is derived from an EMBL/GenBank/DDBJ whole genome shotgun (WGS) entry which is preliminary data.</text>
</comment>
<proteinExistence type="predicted"/>
<sequence length="224" mass="24852">MSPLLPPGLALAALGLWLAFRLIRESRARTQSRAAYFDAVKPLFDGGESQMQPTGFPRMTGRRAGLAFDLQAIPDTLTFRKLPALWVMVTLVEPLPLEATLDLMARPSGNEPFTRFATLPQSLPTPPGLPGEIAIHSDDARRIPTPDLIARHADLFQDPRVKELVLSPRGLRIVILAEEADRGRYLIFREAEMGRTPLSPARLEPLLDRLAAIRKDVLALKDPR</sequence>
<evidence type="ECO:0000313" key="1">
    <source>
        <dbReference type="EMBL" id="NHB76217.1"/>
    </source>
</evidence>
<evidence type="ECO:0000313" key="2">
    <source>
        <dbReference type="Proteomes" id="UP001515660"/>
    </source>
</evidence>
<protein>
    <recommendedName>
        <fullName evidence="3">DUF3137 domain-containing protein</fullName>
    </recommendedName>
</protein>
<dbReference type="Proteomes" id="UP001515660">
    <property type="component" value="Unassembled WGS sequence"/>
</dbReference>
<name>A0ABX0G4S2_9RHOB</name>
<organism evidence="1 2">
    <name type="scientific">Rhodobacter calidifons</name>
    <dbReference type="NCBI Taxonomy" id="2715277"/>
    <lineage>
        <taxon>Bacteria</taxon>
        <taxon>Pseudomonadati</taxon>
        <taxon>Pseudomonadota</taxon>
        <taxon>Alphaproteobacteria</taxon>
        <taxon>Rhodobacterales</taxon>
        <taxon>Rhodobacter group</taxon>
        <taxon>Rhodobacter</taxon>
    </lineage>
</organism>
<gene>
    <name evidence="1" type="ORF">G8O29_05595</name>
</gene>
<keyword evidence="2" id="KW-1185">Reference proteome</keyword>